<dbReference type="GeneID" id="92178289"/>
<name>A0AAW0Z529_9TREE</name>
<keyword evidence="7" id="KW-1185">Reference proteome</keyword>
<dbReference type="InterPro" id="IPR039924">
    <property type="entry name" value="ICln/Lot5/Saf5"/>
</dbReference>
<gene>
    <name evidence="6" type="ORF">IAR55_001030</name>
</gene>
<dbReference type="Gene3D" id="2.30.29.30">
    <property type="entry name" value="Pleckstrin-homology domain (PH domain)/Phosphotyrosine-binding domain (PTB)"/>
    <property type="match status" value="1"/>
</dbReference>
<evidence type="ECO:0008006" key="8">
    <source>
        <dbReference type="Google" id="ProtNLM"/>
    </source>
</evidence>
<evidence type="ECO:0000313" key="6">
    <source>
        <dbReference type="EMBL" id="KAK8865882.1"/>
    </source>
</evidence>
<reference evidence="6 7" key="1">
    <citation type="journal article" date="2024" name="bioRxiv">
        <title>Comparative genomics of Cryptococcus and Kwoniella reveals pathogenesis evolution and contrasting karyotype dynamics via intercentromeric recombination or chromosome fusion.</title>
        <authorList>
            <person name="Coelho M.A."/>
            <person name="David-Palma M."/>
            <person name="Shea T."/>
            <person name="Bowers K."/>
            <person name="McGinley-Smith S."/>
            <person name="Mohammad A.W."/>
            <person name="Gnirke A."/>
            <person name="Yurkov A.M."/>
            <person name="Nowrousian M."/>
            <person name="Sun S."/>
            <person name="Cuomo C.A."/>
            <person name="Heitman J."/>
        </authorList>
    </citation>
    <scope>NUCLEOTIDE SEQUENCE [LARGE SCALE GENOMIC DNA]</scope>
    <source>
        <strain evidence="6 7">CBS 13917</strain>
    </source>
</reference>
<evidence type="ECO:0000313" key="7">
    <source>
        <dbReference type="Proteomes" id="UP001388673"/>
    </source>
</evidence>
<sequence length="255" mass="27131">MLSPLNSPPTSISPEEHAQLTSSTPSSFIDIPPVLRWSDQVEVTMSPTHRGWESWPAGPVSGTLYVTEDAVAFLPSGGISPGFNLPFPALTLHALTPANGSDPAHLYCQIDESDAVVGESSTIHANGGGAAHHLNGDGGEDSEMDGQQEDEDEEADEGEEEGGEEFTELREVRIFLSESKLEPLFQALSSCSALHASLLPNGEPSSFFGFNADDDDDDDGQWEDADEDDDGGNGQGRVRSDFHSGGGPGARFRPY</sequence>
<dbReference type="EMBL" id="JBCAWK010000002">
    <property type="protein sequence ID" value="KAK8865882.1"/>
    <property type="molecule type" value="Genomic_DNA"/>
</dbReference>
<dbReference type="AlphaFoldDB" id="A0AAW0Z529"/>
<evidence type="ECO:0000256" key="3">
    <source>
        <dbReference type="ARBA" id="ARBA00022490"/>
    </source>
</evidence>
<keyword evidence="4" id="KW-0539">Nucleus</keyword>
<comment type="caution">
    <text evidence="6">The sequence shown here is derived from an EMBL/GenBank/DDBJ whole genome shotgun (WGS) entry which is preliminary data.</text>
</comment>
<dbReference type="Pfam" id="PF03517">
    <property type="entry name" value="Voldacs"/>
    <property type="match status" value="1"/>
</dbReference>
<comment type="subcellular location">
    <subcellularLocation>
        <location evidence="2">Cytoplasm</location>
    </subcellularLocation>
    <subcellularLocation>
        <location evidence="1">Nucleus</location>
    </subcellularLocation>
</comment>
<keyword evidence="3" id="KW-0963">Cytoplasm</keyword>
<dbReference type="InterPro" id="IPR011993">
    <property type="entry name" value="PH-like_dom_sf"/>
</dbReference>
<dbReference type="RefSeq" id="XP_066805361.1">
    <property type="nucleotide sequence ID" value="XM_066944160.1"/>
</dbReference>
<evidence type="ECO:0000256" key="1">
    <source>
        <dbReference type="ARBA" id="ARBA00004123"/>
    </source>
</evidence>
<dbReference type="GO" id="GO:0034715">
    <property type="term" value="C:pICln-Sm protein complex"/>
    <property type="evidence" value="ECO:0007669"/>
    <property type="project" value="TreeGrafter"/>
</dbReference>
<feature type="region of interest" description="Disordered" evidence="5">
    <location>
        <begin position="1"/>
        <end position="25"/>
    </location>
</feature>
<dbReference type="KEGG" id="kne:92178289"/>
<proteinExistence type="predicted"/>
<protein>
    <recommendedName>
        <fullName evidence="8">Chloride channel, nucleotide-sensitive, 1A</fullName>
    </recommendedName>
</protein>
<evidence type="ECO:0000256" key="5">
    <source>
        <dbReference type="SAM" id="MobiDB-lite"/>
    </source>
</evidence>
<evidence type="ECO:0000256" key="4">
    <source>
        <dbReference type="ARBA" id="ARBA00023242"/>
    </source>
</evidence>
<accession>A0AAW0Z529</accession>
<organism evidence="6 7">
    <name type="scientific">Kwoniella newhampshirensis</name>
    <dbReference type="NCBI Taxonomy" id="1651941"/>
    <lineage>
        <taxon>Eukaryota</taxon>
        <taxon>Fungi</taxon>
        <taxon>Dikarya</taxon>
        <taxon>Basidiomycota</taxon>
        <taxon>Agaricomycotina</taxon>
        <taxon>Tremellomycetes</taxon>
        <taxon>Tremellales</taxon>
        <taxon>Cryptococcaceae</taxon>
        <taxon>Kwoniella</taxon>
    </lineage>
</organism>
<feature type="compositionally biased region" description="Acidic residues" evidence="5">
    <location>
        <begin position="212"/>
        <end position="231"/>
    </location>
</feature>
<evidence type="ECO:0000256" key="2">
    <source>
        <dbReference type="ARBA" id="ARBA00004496"/>
    </source>
</evidence>
<dbReference type="GO" id="GO:0045292">
    <property type="term" value="P:mRNA cis splicing, via spliceosome"/>
    <property type="evidence" value="ECO:0007669"/>
    <property type="project" value="TreeGrafter"/>
</dbReference>
<dbReference type="GO" id="GO:0005829">
    <property type="term" value="C:cytosol"/>
    <property type="evidence" value="ECO:0007669"/>
    <property type="project" value="TreeGrafter"/>
</dbReference>
<dbReference type="GO" id="GO:0000387">
    <property type="term" value="P:spliceosomal snRNP assembly"/>
    <property type="evidence" value="ECO:0007669"/>
    <property type="project" value="TreeGrafter"/>
</dbReference>
<feature type="region of interest" description="Disordered" evidence="5">
    <location>
        <begin position="121"/>
        <end position="168"/>
    </location>
</feature>
<dbReference type="PANTHER" id="PTHR21399">
    <property type="entry name" value="CHLORIDE CONDUCTANCE REGULATORY PROTEIN ICLN"/>
    <property type="match status" value="1"/>
</dbReference>
<feature type="region of interest" description="Disordered" evidence="5">
    <location>
        <begin position="206"/>
        <end position="255"/>
    </location>
</feature>
<feature type="compositionally biased region" description="Acidic residues" evidence="5">
    <location>
        <begin position="138"/>
        <end position="166"/>
    </location>
</feature>
<dbReference type="PANTHER" id="PTHR21399:SF0">
    <property type="entry name" value="METHYLOSOME SUBUNIT PICLN"/>
    <property type="match status" value="1"/>
</dbReference>
<dbReference type="Proteomes" id="UP001388673">
    <property type="component" value="Unassembled WGS sequence"/>
</dbReference>
<dbReference type="GO" id="GO:0005681">
    <property type="term" value="C:spliceosomal complex"/>
    <property type="evidence" value="ECO:0007669"/>
    <property type="project" value="TreeGrafter"/>
</dbReference>